<dbReference type="Proteomes" id="UP000054270">
    <property type="component" value="Unassembled WGS sequence"/>
</dbReference>
<dbReference type="InterPro" id="IPR029032">
    <property type="entry name" value="AhpD-like"/>
</dbReference>
<reference evidence="4" key="1">
    <citation type="submission" date="2014-04" db="EMBL/GenBank/DDBJ databases">
        <title>Evolutionary Origins and Diversification of the Mycorrhizal Mutualists.</title>
        <authorList>
            <consortium name="DOE Joint Genome Institute"/>
            <consortium name="Mycorrhizal Genomics Consortium"/>
            <person name="Kohler A."/>
            <person name="Kuo A."/>
            <person name="Nagy L.G."/>
            <person name="Floudas D."/>
            <person name="Copeland A."/>
            <person name="Barry K.W."/>
            <person name="Cichocki N."/>
            <person name="Veneault-Fourrey C."/>
            <person name="LaButti K."/>
            <person name="Lindquist E.A."/>
            <person name="Lipzen A."/>
            <person name="Lundell T."/>
            <person name="Morin E."/>
            <person name="Murat C."/>
            <person name="Riley R."/>
            <person name="Ohm R."/>
            <person name="Sun H."/>
            <person name="Tunlid A."/>
            <person name="Henrissat B."/>
            <person name="Grigoriev I.V."/>
            <person name="Hibbett D.S."/>
            <person name="Martin F."/>
        </authorList>
    </citation>
    <scope>NUCLEOTIDE SEQUENCE [LARGE SCALE GENOMIC DNA]</scope>
    <source>
        <strain evidence="4">FD-334 SS-4</strain>
    </source>
</reference>
<evidence type="ECO:0000256" key="1">
    <source>
        <dbReference type="SAM" id="MobiDB-lite"/>
    </source>
</evidence>
<evidence type="ECO:0000313" key="4">
    <source>
        <dbReference type="Proteomes" id="UP000054270"/>
    </source>
</evidence>
<organism evidence="3 4">
    <name type="scientific">Hypholoma sublateritium (strain FD-334 SS-4)</name>
    <dbReference type="NCBI Taxonomy" id="945553"/>
    <lineage>
        <taxon>Eukaryota</taxon>
        <taxon>Fungi</taxon>
        <taxon>Dikarya</taxon>
        <taxon>Basidiomycota</taxon>
        <taxon>Agaricomycotina</taxon>
        <taxon>Agaricomycetes</taxon>
        <taxon>Agaricomycetidae</taxon>
        <taxon>Agaricales</taxon>
        <taxon>Agaricineae</taxon>
        <taxon>Strophariaceae</taxon>
        <taxon>Hypholoma</taxon>
    </lineage>
</organism>
<gene>
    <name evidence="3" type="ORF">HYPSUDRAFT_41686</name>
</gene>
<dbReference type="OMA" id="ESMNEIM"/>
<accession>A0A0D2PPJ6</accession>
<evidence type="ECO:0000313" key="3">
    <source>
        <dbReference type="EMBL" id="KJA21810.1"/>
    </source>
</evidence>
<dbReference type="InterPro" id="IPR003779">
    <property type="entry name" value="CMD-like"/>
</dbReference>
<dbReference type="GO" id="GO:0051920">
    <property type="term" value="F:peroxiredoxin activity"/>
    <property type="evidence" value="ECO:0007669"/>
    <property type="project" value="InterPro"/>
</dbReference>
<feature type="region of interest" description="Disordered" evidence="1">
    <location>
        <begin position="1"/>
        <end position="20"/>
    </location>
</feature>
<dbReference type="SUPFAM" id="SSF69118">
    <property type="entry name" value="AhpD-like"/>
    <property type="match status" value="1"/>
</dbReference>
<dbReference type="STRING" id="945553.A0A0D2PPJ6"/>
<name>A0A0D2PPJ6_HYPSF</name>
<dbReference type="PANTHER" id="PTHR34846:SF11">
    <property type="entry name" value="4-CARBOXYMUCONOLACTONE DECARBOXYLASE FAMILY PROTEIN (AFU_ORTHOLOGUE AFUA_6G11590)"/>
    <property type="match status" value="1"/>
</dbReference>
<dbReference type="Pfam" id="PF02627">
    <property type="entry name" value="CMD"/>
    <property type="match status" value="1"/>
</dbReference>
<dbReference type="AlphaFoldDB" id="A0A0D2PPJ6"/>
<dbReference type="Gene3D" id="1.20.1290.10">
    <property type="entry name" value="AhpD-like"/>
    <property type="match status" value="1"/>
</dbReference>
<keyword evidence="4" id="KW-1185">Reference proteome</keyword>
<sequence length="236" mass="25611">MAAPEFPEGTSRVVSGRYPAPGTDTYADAIRERRGARGLTPLDANLLHVPPIAGGYNSLMGAVRTQGKLPGDVREAMILRVAALNHAAFEWIHHEQVGRKEGLSTGQLYIIRDTQTPLPASPTVLTPLLTAAVDFTDHSTREARVPMGTIREFKEQLRTWAIVADPALAPDAVDAKVDDLYVEAAMVVSSYNMVSRFLLATDVAGLSDLEVPWPVDKKEVSSDGCLALLALRRHSF</sequence>
<proteinExistence type="predicted"/>
<protein>
    <recommendedName>
        <fullName evidence="2">Carboxymuconolactone decarboxylase-like domain-containing protein</fullName>
    </recommendedName>
</protein>
<dbReference type="EMBL" id="KN817555">
    <property type="protein sequence ID" value="KJA21810.1"/>
    <property type="molecule type" value="Genomic_DNA"/>
</dbReference>
<dbReference type="PANTHER" id="PTHR34846">
    <property type="entry name" value="4-CARBOXYMUCONOLACTONE DECARBOXYLASE FAMILY PROTEIN (AFU_ORTHOLOGUE AFUA_6G11590)"/>
    <property type="match status" value="1"/>
</dbReference>
<evidence type="ECO:0000259" key="2">
    <source>
        <dbReference type="Pfam" id="PF02627"/>
    </source>
</evidence>
<feature type="domain" description="Carboxymuconolactone decarboxylase-like" evidence="2">
    <location>
        <begin position="53"/>
        <end position="124"/>
    </location>
</feature>
<dbReference type="OrthoDB" id="9998495at2759"/>